<feature type="region of interest" description="Disordered" evidence="1">
    <location>
        <begin position="13"/>
        <end position="33"/>
    </location>
</feature>
<protein>
    <submittedName>
        <fullName evidence="2">Uncharacterized protein</fullName>
    </submittedName>
</protein>
<reference evidence="2 3" key="1">
    <citation type="submission" date="2021-06" db="EMBL/GenBank/DDBJ databases">
        <title>Caerostris extrusa draft genome.</title>
        <authorList>
            <person name="Kono N."/>
            <person name="Arakawa K."/>
        </authorList>
    </citation>
    <scope>NUCLEOTIDE SEQUENCE [LARGE SCALE GENOMIC DNA]</scope>
</reference>
<keyword evidence="3" id="KW-1185">Reference proteome</keyword>
<evidence type="ECO:0000256" key="1">
    <source>
        <dbReference type="SAM" id="MobiDB-lite"/>
    </source>
</evidence>
<comment type="caution">
    <text evidence="2">The sequence shown here is derived from an EMBL/GenBank/DDBJ whole genome shotgun (WGS) entry which is preliminary data.</text>
</comment>
<feature type="compositionally biased region" description="Polar residues" evidence="1">
    <location>
        <begin position="13"/>
        <end position="26"/>
    </location>
</feature>
<name>A0AAV4XWK0_CAEEX</name>
<gene>
    <name evidence="2" type="ORF">CEXT_592311</name>
</gene>
<organism evidence="2 3">
    <name type="scientific">Caerostris extrusa</name>
    <name type="common">Bark spider</name>
    <name type="synonym">Caerostris bankana</name>
    <dbReference type="NCBI Taxonomy" id="172846"/>
    <lineage>
        <taxon>Eukaryota</taxon>
        <taxon>Metazoa</taxon>
        <taxon>Ecdysozoa</taxon>
        <taxon>Arthropoda</taxon>
        <taxon>Chelicerata</taxon>
        <taxon>Arachnida</taxon>
        <taxon>Araneae</taxon>
        <taxon>Araneomorphae</taxon>
        <taxon>Entelegynae</taxon>
        <taxon>Araneoidea</taxon>
        <taxon>Araneidae</taxon>
        <taxon>Caerostris</taxon>
    </lineage>
</organism>
<proteinExistence type="predicted"/>
<dbReference type="EMBL" id="BPLR01000908">
    <property type="protein sequence ID" value="GIY98280.1"/>
    <property type="molecule type" value="Genomic_DNA"/>
</dbReference>
<dbReference type="Proteomes" id="UP001054945">
    <property type="component" value="Unassembled WGS sequence"/>
</dbReference>
<dbReference type="AlphaFoldDB" id="A0AAV4XWK0"/>
<evidence type="ECO:0000313" key="2">
    <source>
        <dbReference type="EMBL" id="GIY98280.1"/>
    </source>
</evidence>
<accession>A0AAV4XWK0</accession>
<sequence>MSIRSFFSTIPQTKPTRNISITPEHSTWSDRRTEQKRSPCTCRVAIFNSCSPMPMLLPHSGSRRWQIIPRSEPDIVSIWAMRWASSSVCVCRIPEGWVADLGHSPGWKGGGG</sequence>
<evidence type="ECO:0000313" key="3">
    <source>
        <dbReference type="Proteomes" id="UP001054945"/>
    </source>
</evidence>